<keyword evidence="4" id="KW-1185">Reference proteome</keyword>
<gene>
    <name evidence="2" type="ORF">SAMN04487752_0213</name>
    <name evidence="3" type="ORF">SAMN04487752_0221</name>
</gene>
<protein>
    <submittedName>
        <fullName evidence="3">Uncharacterized protein</fullName>
    </submittedName>
</protein>
<sequence length="51" mass="5710">MKITKISIVIAIIIGIVVLFAIPSVKQSLYFLPLVIIVSVIRSWEKATKKK</sequence>
<reference evidence="3" key="1">
    <citation type="submission" date="2016-10" db="EMBL/GenBank/DDBJ databases">
        <authorList>
            <person name="de Groot N.N."/>
        </authorList>
    </citation>
    <scope>NUCLEOTIDE SEQUENCE [LARGE SCALE GENOMIC DNA]</scope>
    <source>
        <strain evidence="3">MPL-11</strain>
    </source>
</reference>
<keyword evidence="1" id="KW-0812">Transmembrane</keyword>
<evidence type="ECO:0000313" key="4">
    <source>
        <dbReference type="Proteomes" id="UP000199481"/>
    </source>
</evidence>
<evidence type="ECO:0000313" key="2">
    <source>
        <dbReference type="EMBL" id="SDQ02686.1"/>
    </source>
</evidence>
<keyword evidence="1" id="KW-0472">Membrane</keyword>
<dbReference type="EMBL" id="FNJW01000004">
    <property type="protein sequence ID" value="SDQ02686.1"/>
    <property type="molecule type" value="Genomic_DNA"/>
</dbReference>
<dbReference type="RefSeq" id="WP_176944029.1">
    <property type="nucleotide sequence ID" value="NZ_CP084920.1"/>
</dbReference>
<keyword evidence="1" id="KW-1133">Transmembrane helix</keyword>
<name>A0A1H0XIE0_9LACT</name>
<reference evidence="4" key="2">
    <citation type="submission" date="2016-10" db="EMBL/GenBank/DDBJ databases">
        <authorList>
            <person name="Varghese N."/>
            <person name="Submissions S."/>
        </authorList>
    </citation>
    <scope>NUCLEOTIDE SEQUENCE [LARGE SCALE GENOMIC DNA]</scope>
    <source>
        <strain evidence="4">MPL-11</strain>
    </source>
</reference>
<dbReference type="EMBL" id="FNJW01000004">
    <property type="protein sequence ID" value="SDQ02694.1"/>
    <property type="molecule type" value="Genomic_DNA"/>
</dbReference>
<organism evidence="3 4">
    <name type="scientific">Carnobacterium viridans</name>
    <dbReference type="NCBI Taxonomy" id="174587"/>
    <lineage>
        <taxon>Bacteria</taxon>
        <taxon>Bacillati</taxon>
        <taxon>Bacillota</taxon>
        <taxon>Bacilli</taxon>
        <taxon>Lactobacillales</taxon>
        <taxon>Carnobacteriaceae</taxon>
        <taxon>Carnobacterium</taxon>
    </lineage>
</organism>
<evidence type="ECO:0000256" key="1">
    <source>
        <dbReference type="SAM" id="Phobius"/>
    </source>
</evidence>
<dbReference type="Proteomes" id="UP000199481">
    <property type="component" value="Unassembled WGS sequence"/>
</dbReference>
<proteinExistence type="predicted"/>
<dbReference type="AlphaFoldDB" id="A0A1H0XIE0"/>
<feature type="transmembrane region" description="Helical" evidence="1">
    <location>
        <begin position="29"/>
        <end position="45"/>
    </location>
</feature>
<evidence type="ECO:0000313" key="3">
    <source>
        <dbReference type="EMBL" id="SDQ02694.1"/>
    </source>
</evidence>
<feature type="transmembrane region" description="Helical" evidence="1">
    <location>
        <begin position="7"/>
        <end position="23"/>
    </location>
</feature>
<accession>A0A1H0XIE0</accession>